<dbReference type="Pfam" id="PF03725">
    <property type="entry name" value="RNase_PH_C"/>
    <property type="match status" value="1"/>
</dbReference>
<dbReference type="Gene3D" id="3.30.230.70">
    <property type="entry name" value="GHMP Kinase, N-terminal domain"/>
    <property type="match status" value="1"/>
</dbReference>
<dbReference type="PANTHER" id="PTHR11953">
    <property type="entry name" value="EXOSOME COMPLEX COMPONENT"/>
    <property type="match status" value="1"/>
</dbReference>
<evidence type="ECO:0000256" key="6">
    <source>
        <dbReference type="ARBA" id="ARBA00022553"/>
    </source>
</evidence>
<evidence type="ECO:0000313" key="16">
    <source>
        <dbReference type="Ensembl" id="ENSECRP00000033359.1"/>
    </source>
</evidence>
<dbReference type="GO" id="GO:0003677">
    <property type="term" value="F:DNA binding"/>
    <property type="evidence" value="ECO:0007669"/>
    <property type="project" value="UniProtKB-KW"/>
</dbReference>
<evidence type="ECO:0000256" key="4">
    <source>
        <dbReference type="ARBA" id="ARBA00022490"/>
    </source>
</evidence>
<evidence type="ECO:0000256" key="10">
    <source>
        <dbReference type="ARBA" id="ARBA00063400"/>
    </source>
</evidence>
<keyword evidence="6" id="KW-0597">Phosphoprotein</keyword>
<dbReference type="GO" id="GO:0006364">
    <property type="term" value="P:rRNA processing"/>
    <property type="evidence" value="ECO:0007669"/>
    <property type="project" value="UniProtKB-KW"/>
</dbReference>
<dbReference type="Pfam" id="PF01138">
    <property type="entry name" value="RNase_PH"/>
    <property type="match status" value="1"/>
</dbReference>
<comment type="subcellular location">
    <subcellularLocation>
        <location evidence="1">Cytoplasm</location>
    </subcellularLocation>
    <subcellularLocation>
        <location evidence="2">Nucleus</location>
        <location evidence="2">Nucleolus</location>
    </subcellularLocation>
</comment>
<evidence type="ECO:0000313" key="17">
    <source>
        <dbReference type="Proteomes" id="UP000694620"/>
    </source>
</evidence>
<dbReference type="SUPFAM" id="SSF54211">
    <property type="entry name" value="Ribosomal protein S5 domain 2-like"/>
    <property type="match status" value="1"/>
</dbReference>
<dbReference type="FunFam" id="3.30.230.70:FF:000012">
    <property type="entry name" value="exosome complex component RRP46"/>
    <property type="match status" value="1"/>
</dbReference>
<dbReference type="GO" id="GO:0071051">
    <property type="term" value="P:poly(A)-dependent snoRNA 3'-end processing"/>
    <property type="evidence" value="ECO:0007669"/>
    <property type="project" value="TreeGrafter"/>
</dbReference>
<organism evidence="16 17">
    <name type="scientific">Erpetoichthys calabaricus</name>
    <name type="common">Rope fish</name>
    <name type="synonym">Calamoichthys calabaricus</name>
    <dbReference type="NCBI Taxonomy" id="27687"/>
    <lineage>
        <taxon>Eukaryota</taxon>
        <taxon>Metazoa</taxon>
        <taxon>Chordata</taxon>
        <taxon>Craniata</taxon>
        <taxon>Vertebrata</taxon>
        <taxon>Euteleostomi</taxon>
        <taxon>Actinopterygii</taxon>
        <taxon>Polypteriformes</taxon>
        <taxon>Polypteridae</taxon>
        <taxon>Erpetoichthys</taxon>
    </lineage>
</organism>
<comment type="subunit">
    <text evidence="10">Homodimer. Component of the RNA exosome core complex (Exo-9), composed of EXOSC1, EXOSC2, EXOSC3, EXOSC4, EXOSC5, EXOSC6, EXOSC7, EXOSC8 and EXOSC9; within the complex interacts with EXOSC3, EXOSC8, and EXOSC9. The catalytically inactive RNA exosome core complex (Exo-9) associates with the catalytic subunit EXOSC10/RRP6. Exo-9 may associate with DIS3 to form the nucleolar exosome complex, or DIS3L to form the cytoplasmic exosome complex. Exo-9 is formed by a hexameric base ring consisting of the heterodimers EXOSC4-EXOSC9, EXOSC5-EXOSC8 and EXOSC6-EXOSC7, and a cap ring consisting of EXOSC1, EXOSC2 and EXOSC3. The RNA exosome complex associates with cofactors C1D/RRP47, MPHOSPH6/MPP6 and MTREX/MTR4. Interacts with GTPBP1. Interacts with ZC3HAV1. Interacts with DDX17 only in the presence of ZC3HAV1 in an RNA-independent manner.</text>
</comment>
<dbReference type="GO" id="GO:0034475">
    <property type="term" value="P:U4 snRNA 3'-end processing"/>
    <property type="evidence" value="ECO:0007669"/>
    <property type="project" value="TreeGrafter"/>
</dbReference>
<dbReference type="GeneTree" id="ENSGT00940000153348"/>
<evidence type="ECO:0000256" key="7">
    <source>
        <dbReference type="ARBA" id="ARBA00022835"/>
    </source>
</evidence>
<dbReference type="GO" id="GO:0000177">
    <property type="term" value="C:cytoplasmic exosome (RNase complex)"/>
    <property type="evidence" value="ECO:0007669"/>
    <property type="project" value="TreeGrafter"/>
</dbReference>
<dbReference type="InterPro" id="IPR036345">
    <property type="entry name" value="ExoRNase_PH_dom2_sf"/>
</dbReference>
<keyword evidence="17" id="KW-1185">Reference proteome</keyword>
<dbReference type="GO" id="GO:0016075">
    <property type="term" value="P:rRNA catabolic process"/>
    <property type="evidence" value="ECO:0007669"/>
    <property type="project" value="TreeGrafter"/>
</dbReference>
<reference evidence="16" key="3">
    <citation type="submission" date="2025-09" db="UniProtKB">
        <authorList>
            <consortium name="Ensembl"/>
        </authorList>
    </citation>
    <scope>IDENTIFICATION</scope>
</reference>
<evidence type="ECO:0000256" key="11">
    <source>
        <dbReference type="ARBA" id="ARBA00069877"/>
    </source>
</evidence>
<feature type="domain" description="Exoribonuclease phosphorolytic" evidence="14">
    <location>
        <begin position="21"/>
        <end position="139"/>
    </location>
</feature>
<evidence type="ECO:0000259" key="14">
    <source>
        <dbReference type="Pfam" id="PF01138"/>
    </source>
</evidence>
<evidence type="ECO:0000256" key="12">
    <source>
        <dbReference type="ARBA" id="ARBA00077932"/>
    </source>
</evidence>
<comment type="similarity">
    <text evidence="3">Belongs to the RNase PH family.</text>
</comment>
<evidence type="ECO:0000256" key="3">
    <source>
        <dbReference type="ARBA" id="ARBA00006678"/>
    </source>
</evidence>
<evidence type="ECO:0000256" key="1">
    <source>
        <dbReference type="ARBA" id="ARBA00004496"/>
    </source>
</evidence>
<reference evidence="16" key="2">
    <citation type="submission" date="2025-08" db="UniProtKB">
        <authorList>
            <consortium name="Ensembl"/>
        </authorList>
    </citation>
    <scope>IDENTIFICATION</scope>
</reference>
<dbReference type="GO" id="GO:0003723">
    <property type="term" value="F:RNA binding"/>
    <property type="evidence" value="ECO:0007669"/>
    <property type="project" value="TreeGrafter"/>
</dbReference>
<evidence type="ECO:0000256" key="9">
    <source>
        <dbReference type="ARBA" id="ARBA00023242"/>
    </source>
</evidence>
<dbReference type="InterPro" id="IPR050080">
    <property type="entry name" value="RNase_PH"/>
</dbReference>
<dbReference type="GO" id="GO:0005730">
    <property type="term" value="C:nucleolus"/>
    <property type="evidence" value="ECO:0007669"/>
    <property type="project" value="UniProtKB-SubCell"/>
</dbReference>
<dbReference type="Proteomes" id="UP000694620">
    <property type="component" value="Chromosome 18"/>
</dbReference>
<keyword evidence="5" id="KW-0698">rRNA processing</keyword>
<evidence type="ECO:0000256" key="8">
    <source>
        <dbReference type="ARBA" id="ARBA00023125"/>
    </source>
</evidence>
<dbReference type="GO" id="GO:0000176">
    <property type="term" value="C:nuclear exosome (RNase complex)"/>
    <property type="evidence" value="ECO:0007669"/>
    <property type="project" value="TreeGrafter"/>
</dbReference>
<keyword evidence="8" id="KW-0238">DNA-binding</keyword>
<protein>
    <recommendedName>
        <fullName evidence="11">Exosome complex component RRP46</fullName>
    </recommendedName>
    <alternativeName>
        <fullName evidence="13">Exosome component 5</fullName>
    </alternativeName>
    <alternativeName>
        <fullName evidence="12">Ribosomal RNA-processing protein 46</fullName>
    </alternativeName>
</protein>
<reference evidence="16" key="1">
    <citation type="submission" date="2021-06" db="EMBL/GenBank/DDBJ databases">
        <authorList>
            <consortium name="Wellcome Sanger Institute Data Sharing"/>
        </authorList>
    </citation>
    <scope>NUCLEOTIDE SEQUENCE [LARGE SCALE GENOMIC DNA]</scope>
</reference>
<keyword evidence="9" id="KW-0539">Nucleus</keyword>
<accession>A0A8C4TP33</accession>
<dbReference type="CDD" id="cd11372">
    <property type="entry name" value="RNase_PH_RRP46"/>
    <property type="match status" value="1"/>
</dbReference>
<evidence type="ECO:0000259" key="15">
    <source>
        <dbReference type="Pfam" id="PF03725"/>
    </source>
</evidence>
<feature type="domain" description="Exoribonuclease phosphorolytic" evidence="15">
    <location>
        <begin position="144"/>
        <end position="202"/>
    </location>
</feature>
<gene>
    <name evidence="16" type="primary">EXOSC5</name>
    <name evidence="16" type="synonym">exosc5</name>
</gene>
<dbReference type="SUPFAM" id="SSF55666">
    <property type="entry name" value="Ribonuclease PH domain 2-like"/>
    <property type="match status" value="1"/>
</dbReference>
<dbReference type="InterPro" id="IPR015847">
    <property type="entry name" value="ExoRNase_PH_dom2"/>
</dbReference>
<dbReference type="InterPro" id="IPR001247">
    <property type="entry name" value="ExoRNase_PH_dom1"/>
</dbReference>
<evidence type="ECO:0000256" key="13">
    <source>
        <dbReference type="ARBA" id="ARBA00083630"/>
    </source>
</evidence>
<sequence length="228" mass="24986">MVCLPLDAGAHKFRHMADRRLREFGCEQNLLSRPDGSASFVQGDTTVVVGIYGPAEVKVSKESYDRATLEVILKPKVGLPGVAERSREQFIRETCEAALLTALHPRTSIVLILQVIHDDGSLLSCCLNSACMAAMDAGLNMRCLFCGVTCAIDLDGNIILDPTAKQEKESRAVLTFAIDSVERQVMMSSTKGAFTTAEFHQSIAICQKAAESIFQFYRDSVGRRYSKS</sequence>
<dbReference type="PANTHER" id="PTHR11953:SF1">
    <property type="entry name" value="EXOSOME COMPLEX COMPONENT RRP46"/>
    <property type="match status" value="1"/>
</dbReference>
<dbReference type="GO" id="GO:0071028">
    <property type="term" value="P:nuclear mRNA surveillance"/>
    <property type="evidence" value="ECO:0007669"/>
    <property type="project" value="TreeGrafter"/>
</dbReference>
<keyword evidence="4" id="KW-0963">Cytoplasm</keyword>
<proteinExistence type="inferred from homology"/>
<keyword evidence="7" id="KW-0271">Exosome</keyword>
<dbReference type="InterPro" id="IPR020568">
    <property type="entry name" value="Ribosomal_Su5_D2-typ_SF"/>
</dbReference>
<evidence type="ECO:0000256" key="2">
    <source>
        <dbReference type="ARBA" id="ARBA00004604"/>
    </source>
</evidence>
<dbReference type="Ensembl" id="ENSECRT00000034087.1">
    <property type="protein sequence ID" value="ENSECRP00000033359.1"/>
    <property type="gene ID" value="ENSECRG00000022583.1"/>
</dbReference>
<dbReference type="InterPro" id="IPR027408">
    <property type="entry name" value="PNPase/RNase_PH_dom_sf"/>
</dbReference>
<evidence type="ECO:0000256" key="5">
    <source>
        <dbReference type="ARBA" id="ARBA00022552"/>
    </source>
</evidence>
<dbReference type="AlphaFoldDB" id="A0A8C4TP33"/>
<name>A0A8C4TP33_ERPCA</name>